<sequence length="193" mass="21342">MRKSVKRDSIGDVIIHRHDDDDDDDDDDDTGGNGNIRDNTEHTHTYPYREKDFLVTVTNGGGSSIAEEGCELARRTHRGARNLMNAGVREPSGLTAKSYRYSSSSESTPSVLVCFDERVRARESYTCGDIWRVHKVGNIQPLVAMLPVYQARGSADIVVYGEFLCGGTSITELVSAHAKTENRTRCARAVAFQ</sequence>
<feature type="region of interest" description="Disordered" evidence="1">
    <location>
        <begin position="1"/>
        <end position="44"/>
    </location>
</feature>
<comment type="caution">
    <text evidence="2">The sequence shown here is derived from an EMBL/GenBank/DDBJ whole genome shotgun (WGS) entry which is preliminary data.</text>
</comment>
<protein>
    <submittedName>
        <fullName evidence="2">Uncharacterized protein</fullName>
    </submittedName>
</protein>
<feature type="compositionally biased region" description="Basic and acidic residues" evidence="1">
    <location>
        <begin position="1"/>
        <end position="19"/>
    </location>
</feature>
<feature type="compositionally biased region" description="Acidic residues" evidence="1">
    <location>
        <begin position="20"/>
        <end position="30"/>
    </location>
</feature>
<evidence type="ECO:0000313" key="3">
    <source>
        <dbReference type="Proteomes" id="UP000600918"/>
    </source>
</evidence>
<accession>A0A834UEB6</accession>
<name>A0A834UEB6_VESPE</name>
<keyword evidence="3" id="KW-1185">Reference proteome</keyword>
<evidence type="ECO:0000256" key="1">
    <source>
        <dbReference type="SAM" id="MobiDB-lite"/>
    </source>
</evidence>
<organism evidence="2 3">
    <name type="scientific">Vespula pensylvanica</name>
    <name type="common">Western yellow jacket</name>
    <name type="synonym">Wasp</name>
    <dbReference type="NCBI Taxonomy" id="30213"/>
    <lineage>
        <taxon>Eukaryota</taxon>
        <taxon>Metazoa</taxon>
        <taxon>Ecdysozoa</taxon>
        <taxon>Arthropoda</taxon>
        <taxon>Hexapoda</taxon>
        <taxon>Insecta</taxon>
        <taxon>Pterygota</taxon>
        <taxon>Neoptera</taxon>
        <taxon>Endopterygota</taxon>
        <taxon>Hymenoptera</taxon>
        <taxon>Apocrita</taxon>
        <taxon>Aculeata</taxon>
        <taxon>Vespoidea</taxon>
        <taxon>Vespidae</taxon>
        <taxon>Vespinae</taxon>
        <taxon>Vespula</taxon>
    </lineage>
</organism>
<dbReference type="Proteomes" id="UP000600918">
    <property type="component" value="Unassembled WGS sequence"/>
</dbReference>
<dbReference type="EMBL" id="JACSDY010000002">
    <property type="protein sequence ID" value="KAF7434407.1"/>
    <property type="molecule type" value="Genomic_DNA"/>
</dbReference>
<gene>
    <name evidence="2" type="ORF">H0235_002598</name>
</gene>
<reference evidence="2" key="1">
    <citation type="journal article" date="2020" name="G3 (Bethesda)">
        <title>High-Quality Assemblies for Three Invasive Social Wasps from the &lt;i&gt;Vespula&lt;/i&gt; Genus.</title>
        <authorList>
            <person name="Harrop T.W.R."/>
            <person name="Guhlin J."/>
            <person name="McLaughlin G.M."/>
            <person name="Permina E."/>
            <person name="Stockwell P."/>
            <person name="Gilligan J."/>
            <person name="Le Lec M.F."/>
            <person name="Gruber M.A.M."/>
            <person name="Quinn O."/>
            <person name="Lovegrove M."/>
            <person name="Duncan E.J."/>
            <person name="Remnant E.J."/>
            <person name="Van Eeckhoven J."/>
            <person name="Graham B."/>
            <person name="Knapp R.A."/>
            <person name="Langford K.W."/>
            <person name="Kronenberg Z."/>
            <person name="Press M.O."/>
            <person name="Eacker S.M."/>
            <person name="Wilson-Rankin E.E."/>
            <person name="Purcell J."/>
            <person name="Lester P.J."/>
            <person name="Dearden P.K."/>
        </authorList>
    </citation>
    <scope>NUCLEOTIDE SEQUENCE</scope>
    <source>
        <strain evidence="2">Volc-1</strain>
    </source>
</reference>
<evidence type="ECO:0000313" key="2">
    <source>
        <dbReference type="EMBL" id="KAF7434407.1"/>
    </source>
</evidence>
<proteinExistence type="predicted"/>
<dbReference type="AlphaFoldDB" id="A0A834UEB6"/>